<protein>
    <recommendedName>
        <fullName evidence="3">SnoaL-like domain-containing protein</fullName>
    </recommendedName>
</protein>
<evidence type="ECO:0008006" key="3">
    <source>
        <dbReference type="Google" id="ProtNLM"/>
    </source>
</evidence>
<name>A0A5Q2MM94_9ACTN</name>
<dbReference type="KEGG" id="aef:GEV26_06600"/>
<organism evidence="1 2">
    <name type="scientific">Aeromicrobium yanjiei</name>
    <dbReference type="NCBI Taxonomy" id="2662028"/>
    <lineage>
        <taxon>Bacteria</taxon>
        <taxon>Bacillati</taxon>
        <taxon>Actinomycetota</taxon>
        <taxon>Actinomycetes</taxon>
        <taxon>Propionibacteriales</taxon>
        <taxon>Nocardioidaceae</taxon>
        <taxon>Aeromicrobium</taxon>
    </lineage>
</organism>
<evidence type="ECO:0000313" key="2">
    <source>
        <dbReference type="Proteomes" id="UP000392064"/>
    </source>
</evidence>
<reference evidence="1 2" key="1">
    <citation type="submission" date="2019-11" db="EMBL/GenBank/DDBJ databases">
        <authorList>
            <person name="Li J."/>
        </authorList>
    </citation>
    <scope>NUCLEOTIDE SEQUENCE [LARGE SCALE GENOMIC DNA]</scope>
    <source>
        <strain evidence="1 2">MF47</strain>
    </source>
</reference>
<dbReference type="RefSeq" id="WP_153652329.1">
    <property type="nucleotide sequence ID" value="NZ_CP045737.1"/>
</dbReference>
<sequence length="143" mass="15655">MDWIWVIVMALRQTSPAPADQWAVRLATLDADRAAAFAEADPTRLATVYVAGSRAMAADAATIRSYADRDGRVVGARLRVLTCRVVSTGADRATLDVVDVLAPAQVEWGDGSVTDLPRDRPSRHRVTLQRTRDGWRIAGSRLR</sequence>
<proteinExistence type="predicted"/>
<keyword evidence="2" id="KW-1185">Reference proteome</keyword>
<accession>A0A5Q2MM94</accession>
<dbReference type="EMBL" id="CP045737">
    <property type="protein sequence ID" value="QGG41060.1"/>
    <property type="molecule type" value="Genomic_DNA"/>
</dbReference>
<evidence type="ECO:0000313" key="1">
    <source>
        <dbReference type="EMBL" id="QGG41060.1"/>
    </source>
</evidence>
<dbReference type="AlphaFoldDB" id="A0A5Q2MM94"/>
<dbReference type="Proteomes" id="UP000392064">
    <property type="component" value="Chromosome"/>
</dbReference>
<gene>
    <name evidence="1" type="ORF">GEV26_06600</name>
</gene>